<protein>
    <submittedName>
        <fullName evidence="1">Uncharacterized protein</fullName>
    </submittedName>
</protein>
<sequence length="69" mass="8017">MGFNIEADNFLIMSKAVQKRICKLGLCSLCNFLDEYIVLETEGGRWICTDNMEKHILKQLKRVIKPKNN</sequence>
<proteinExistence type="predicted"/>
<evidence type="ECO:0000313" key="1">
    <source>
        <dbReference type="EMBL" id="KKK71254.1"/>
    </source>
</evidence>
<comment type="caution">
    <text evidence="1">The sequence shown here is derived from an EMBL/GenBank/DDBJ whole genome shotgun (WGS) entry which is preliminary data.</text>
</comment>
<accession>A0A0F8ZXW8</accession>
<gene>
    <name evidence="1" type="ORF">LCGC14_2915770</name>
</gene>
<dbReference type="EMBL" id="LAZR01057819">
    <property type="protein sequence ID" value="KKK71254.1"/>
    <property type="molecule type" value="Genomic_DNA"/>
</dbReference>
<organism evidence="1">
    <name type="scientific">marine sediment metagenome</name>
    <dbReference type="NCBI Taxonomy" id="412755"/>
    <lineage>
        <taxon>unclassified sequences</taxon>
        <taxon>metagenomes</taxon>
        <taxon>ecological metagenomes</taxon>
    </lineage>
</organism>
<reference evidence="1" key="1">
    <citation type="journal article" date="2015" name="Nature">
        <title>Complex archaea that bridge the gap between prokaryotes and eukaryotes.</title>
        <authorList>
            <person name="Spang A."/>
            <person name="Saw J.H."/>
            <person name="Jorgensen S.L."/>
            <person name="Zaremba-Niedzwiedzka K."/>
            <person name="Martijn J."/>
            <person name="Lind A.E."/>
            <person name="van Eijk R."/>
            <person name="Schleper C."/>
            <person name="Guy L."/>
            <person name="Ettema T.J."/>
        </authorList>
    </citation>
    <scope>NUCLEOTIDE SEQUENCE</scope>
</reference>
<name>A0A0F8ZXW8_9ZZZZ</name>
<dbReference type="AlphaFoldDB" id="A0A0F8ZXW8"/>